<feature type="coiled-coil region" evidence="15">
    <location>
        <begin position="796"/>
        <end position="838"/>
    </location>
</feature>
<dbReference type="PRINTS" id="PR00380">
    <property type="entry name" value="KINESINHEAVY"/>
</dbReference>
<keyword evidence="12" id="KW-0131">Cell cycle</keyword>
<dbReference type="InterPro" id="IPR025901">
    <property type="entry name" value="Kinesin-assoc_MT-bd_dom"/>
</dbReference>
<name>M5FQM9_DACPD</name>
<evidence type="ECO:0000256" key="4">
    <source>
        <dbReference type="ARBA" id="ARBA00022618"/>
    </source>
</evidence>
<reference evidence="18 19" key="1">
    <citation type="journal article" date="2012" name="Science">
        <title>The Paleozoic origin of enzymatic lignin decomposition reconstructed from 31 fungal genomes.</title>
        <authorList>
            <person name="Floudas D."/>
            <person name="Binder M."/>
            <person name="Riley R."/>
            <person name="Barry K."/>
            <person name="Blanchette R.A."/>
            <person name="Henrissat B."/>
            <person name="Martinez A.T."/>
            <person name="Otillar R."/>
            <person name="Spatafora J.W."/>
            <person name="Yadav J.S."/>
            <person name="Aerts A."/>
            <person name="Benoit I."/>
            <person name="Boyd A."/>
            <person name="Carlson A."/>
            <person name="Copeland A."/>
            <person name="Coutinho P.M."/>
            <person name="de Vries R.P."/>
            <person name="Ferreira P."/>
            <person name="Findley K."/>
            <person name="Foster B."/>
            <person name="Gaskell J."/>
            <person name="Glotzer D."/>
            <person name="Gorecki P."/>
            <person name="Heitman J."/>
            <person name="Hesse C."/>
            <person name="Hori C."/>
            <person name="Igarashi K."/>
            <person name="Jurgens J.A."/>
            <person name="Kallen N."/>
            <person name="Kersten P."/>
            <person name="Kohler A."/>
            <person name="Kuees U."/>
            <person name="Kumar T.K.A."/>
            <person name="Kuo A."/>
            <person name="LaButti K."/>
            <person name="Larrondo L.F."/>
            <person name="Lindquist E."/>
            <person name="Ling A."/>
            <person name="Lombard V."/>
            <person name="Lucas S."/>
            <person name="Lundell T."/>
            <person name="Martin R."/>
            <person name="McLaughlin D.J."/>
            <person name="Morgenstern I."/>
            <person name="Morin E."/>
            <person name="Murat C."/>
            <person name="Nagy L.G."/>
            <person name="Nolan M."/>
            <person name="Ohm R.A."/>
            <person name="Patyshakuliyeva A."/>
            <person name="Rokas A."/>
            <person name="Ruiz-Duenas F.J."/>
            <person name="Sabat G."/>
            <person name="Salamov A."/>
            <person name="Samejima M."/>
            <person name="Schmutz J."/>
            <person name="Slot J.C."/>
            <person name="St John F."/>
            <person name="Stenlid J."/>
            <person name="Sun H."/>
            <person name="Sun S."/>
            <person name="Syed K."/>
            <person name="Tsang A."/>
            <person name="Wiebenga A."/>
            <person name="Young D."/>
            <person name="Pisabarro A."/>
            <person name="Eastwood D.C."/>
            <person name="Martin F."/>
            <person name="Cullen D."/>
            <person name="Grigoriev I.V."/>
            <person name="Hibbett D.S."/>
        </authorList>
    </citation>
    <scope>NUCLEOTIDE SEQUENCE [LARGE SCALE GENOMIC DNA]</scope>
    <source>
        <strain evidence="18 19">DJM-731 SS1</strain>
    </source>
</reference>
<dbReference type="InterPro" id="IPR036961">
    <property type="entry name" value="Kinesin_motor_dom_sf"/>
</dbReference>
<evidence type="ECO:0000256" key="9">
    <source>
        <dbReference type="ARBA" id="ARBA00023054"/>
    </source>
</evidence>
<keyword evidence="6 14" id="KW-0547">Nucleotide-binding</keyword>
<evidence type="ECO:0000256" key="15">
    <source>
        <dbReference type="SAM" id="Coils"/>
    </source>
</evidence>
<dbReference type="InterPro" id="IPR027417">
    <property type="entry name" value="P-loop_NTPase"/>
</dbReference>
<dbReference type="PROSITE" id="PS50067">
    <property type="entry name" value="KINESIN_MOTOR_2"/>
    <property type="match status" value="1"/>
</dbReference>
<comment type="subcellular location">
    <subcellularLocation>
        <location evidence="1">Cytoplasm</location>
        <location evidence="1">Cytoskeleton</location>
    </subcellularLocation>
</comment>
<feature type="compositionally biased region" description="Low complexity" evidence="16">
    <location>
        <begin position="1"/>
        <end position="31"/>
    </location>
</feature>
<feature type="region of interest" description="Disordered" evidence="16">
    <location>
        <begin position="1129"/>
        <end position="1171"/>
    </location>
</feature>
<sequence length="1171" mass="128828">MSRRLPAPALPRARAPTVPSSSSSRPRLPLAKSTASLRSADQAQSRGSTPLPPVSHVQAMESLMSPQKREGGDNIQVAVRCRGRNQKEIDEQSPIIIGCPMLHSSPPDPHEITIETGHSAGSVPLPGSLISQSSNTNTRTYPFDRVFGPEVDQATIYQSVVEPLLREVLEGYNCSLLAYGQTGTGKTYTMQGDLSPSPLTGGPSTNSGMIPRALSALFTILGETATDWSVKCSYIELYNEELRDLLAQELPAPAGNAQPMSRGKELPPGLKLFEDGAKKGCVIQGLEEVAIKDERDAMRLLLRGSKQRQVAATKFNDHSSRSHSVFTITVHSTSPAPPKLGVSSQSENEFLRVGKLNLVDLAGSENIGRSGAADKRAREAGMINQSLLTLGRVINALVEGSAHVPYRESKLTRLLQDSLGGRTKTTLIATVSPAKSNLEETLSTLEYALTAKAIKNRPEINQRMSKSQLIKEYNVELERLKADLLAARKMEGVWVSNETWEELTRDTETRRTAHVEATRRVLELEVQMKALQTEFNESLALLSKRDGELKDARAQMAKDEAELREKEAELGALLLQLQEEVALRSAYQSSETRLQGIASELTSVLRSGLEDVDCLFGKVDRKQRAIVHNRKTVSKHAARVEEVLVGAEGDVAAFVVKQDEALGLVRGLLGGLKERQAQALEEQRLFLDSRLDALAQYMSTIRTQEEHTNDAASCMQASVALEGEQARQDVNRVLLTLRDEVRAKNAQTAGLLEGGLEEVRGMLERVCEALLGVGRETRAFAQEERVCIDLAVQEQLRLAAAREERLQQQVEALRTLLVQQQDTHHKELEAQLAQYRQKSSQGLAAALAHFGKETAASISQDKEETGVFTQLLEERVDRARAHQTSAEGWEREANSLREEALLVVDSVSSTAGTALAHVSAEMSTLVESQHLTVQHRFAALNEAFLLAHRRVEESKRERIRATDALEDTVRESYTGMKRKREEAWVVEEREYEAIDGQTSALHTLAAEYHTTLASHITAVRKHNKAMVEHGTAEDKPTGETPERKRWRYPQEWELTGEREEVLEDWRRRAAAAAADQAGDGEEGEDTPDSAQEVEDTCPDPVQKSLTVLPLHPPMTELLEDVVHIPTAAATATAGARTKGIPRASARLPAPGGRENIPLPGHGRRPSKRARQ</sequence>
<dbReference type="RefSeq" id="XP_040624746.1">
    <property type="nucleotide sequence ID" value="XM_040770718.1"/>
</dbReference>
<feature type="binding site" evidence="14">
    <location>
        <begin position="180"/>
        <end position="187"/>
    </location>
    <ligand>
        <name>ATP</name>
        <dbReference type="ChEBI" id="CHEBI:30616"/>
    </ligand>
</feature>
<dbReference type="Proteomes" id="UP000030653">
    <property type="component" value="Unassembled WGS sequence"/>
</dbReference>
<dbReference type="STRING" id="1858805.M5FQM9"/>
<dbReference type="GO" id="GO:0008574">
    <property type="term" value="F:plus-end-directed microtubule motor activity"/>
    <property type="evidence" value="ECO:0007669"/>
    <property type="project" value="TreeGrafter"/>
</dbReference>
<evidence type="ECO:0000256" key="1">
    <source>
        <dbReference type="ARBA" id="ARBA00004245"/>
    </source>
</evidence>
<dbReference type="Pfam" id="PF00225">
    <property type="entry name" value="Kinesin"/>
    <property type="match status" value="1"/>
</dbReference>
<dbReference type="GO" id="GO:0005876">
    <property type="term" value="C:spindle microtubule"/>
    <property type="evidence" value="ECO:0007669"/>
    <property type="project" value="TreeGrafter"/>
</dbReference>
<accession>M5FQM9</accession>
<evidence type="ECO:0000256" key="5">
    <source>
        <dbReference type="ARBA" id="ARBA00022701"/>
    </source>
</evidence>
<feature type="coiled-coil region" evidence="15">
    <location>
        <begin position="463"/>
        <end position="490"/>
    </location>
</feature>
<evidence type="ECO:0000256" key="10">
    <source>
        <dbReference type="ARBA" id="ARBA00023175"/>
    </source>
</evidence>
<feature type="compositionally biased region" description="Basic and acidic residues" evidence="16">
    <location>
        <begin position="1028"/>
        <end position="1043"/>
    </location>
</feature>
<keyword evidence="4" id="KW-0132">Cell division</keyword>
<dbReference type="GO" id="GO:0051301">
    <property type="term" value="P:cell division"/>
    <property type="evidence" value="ECO:0007669"/>
    <property type="project" value="UniProtKB-KW"/>
</dbReference>
<dbReference type="SUPFAM" id="SSF52540">
    <property type="entry name" value="P-loop containing nucleoside triphosphate hydrolases"/>
    <property type="match status" value="1"/>
</dbReference>
<feature type="compositionally biased region" description="Polar residues" evidence="16">
    <location>
        <begin position="33"/>
        <end position="48"/>
    </location>
</feature>
<evidence type="ECO:0000259" key="17">
    <source>
        <dbReference type="PROSITE" id="PS50067"/>
    </source>
</evidence>
<feature type="region of interest" description="Disordered" evidence="16">
    <location>
        <begin position="1028"/>
        <end position="1048"/>
    </location>
</feature>
<dbReference type="HOGENOM" id="CLU_001485_33_2_1"/>
<evidence type="ECO:0000256" key="7">
    <source>
        <dbReference type="ARBA" id="ARBA00022776"/>
    </source>
</evidence>
<organism evidence="18 19">
    <name type="scientific">Dacryopinax primogenitus (strain DJM 731)</name>
    <name type="common">Brown rot fungus</name>
    <dbReference type="NCBI Taxonomy" id="1858805"/>
    <lineage>
        <taxon>Eukaryota</taxon>
        <taxon>Fungi</taxon>
        <taxon>Dikarya</taxon>
        <taxon>Basidiomycota</taxon>
        <taxon>Agaricomycotina</taxon>
        <taxon>Dacrymycetes</taxon>
        <taxon>Dacrymycetales</taxon>
        <taxon>Dacrymycetaceae</taxon>
        <taxon>Dacryopinax</taxon>
    </lineage>
</organism>
<dbReference type="Pfam" id="PF13931">
    <property type="entry name" value="Microtub_bind"/>
    <property type="match status" value="1"/>
</dbReference>
<dbReference type="InterPro" id="IPR047241">
    <property type="entry name" value="KIF11-like_kin_motor_dom"/>
</dbReference>
<dbReference type="GO" id="GO:0005634">
    <property type="term" value="C:nucleus"/>
    <property type="evidence" value="ECO:0007669"/>
    <property type="project" value="TreeGrafter"/>
</dbReference>
<dbReference type="OrthoDB" id="3176171at2759"/>
<feature type="compositionally biased region" description="Acidic residues" evidence="16">
    <location>
        <begin position="1078"/>
        <end position="1097"/>
    </location>
</feature>
<keyword evidence="3" id="KW-0597">Phosphoprotein</keyword>
<keyword evidence="7" id="KW-0498">Mitosis</keyword>
<dbReference type="PANTHER" id="PTHR47970">
    <property type="entry name" value="KINESIN-LIKE PROTEIN KIF11"/>
    <property type="match status" value="1"/>
</dbReference>
<proteinExistence type="inferred from homology"/>
<dbReference type="InterPro" id="IPR001752">
    <property type="entry name" value="Kinesin_motor_dom"/>
</dbReference>
<keyword evidence="5" id="KW-0493">Microtubule</keyword>
<evidence type="ECO:0000256" key="8">
    <source>
        <dbReference type="ARBA" id="ARBA00022840"/>
    </source>
</evidence>
<evidence type="ECO:0000313" key="19">
    <source>
        <dbReference type="Proteomes" id="UP000030653"/>
    </source>
</evidence>
<keyword evidence="2" id="KW-0963">Cytoplasm</keyword>
<dbReference type="EMBL" id="JH795875">
    <property type="protein sequence ID" value="EJT97848.1"/>
    <property type="molecule type" value="Genomic_DNA"/>
</dbReference>
<evidence type="ECO:0000256" key="12">
    <source>
        <dbReference type="ARBA" id="ARBA00023306"/>
    </source>
</evidence>
<evidence type="ECO:0000256" key="11">
    <source>
        <dbReference type="ARBA" id="ARBA00023212"/>
    </source>
</evidence>
<dbReference type="GO" id="GO:0000073">
    <property type="term" value="P:initial mitotic spindle pole body separation"/>
    <property type="evidence" value="ECO:0007669"/>
    <property type="project" value="TreeGrafter"/>
</dbReference>
<feature type="coiled-coil region" evidence="15">
    <location>
        <begin position="514"/>
        <end position="580"/>
    </location>
</feature>
<keyword evidence="9 15" id="KW-0175">Coiled coil</keyword>
<keyword evidence="8 14" id="KW-0067">ATP-binding</keyword>
<gene>
    <name evidence="18" type="ORF">DACRYDRAFT_119067</name>
</gene>
<evidence type="ECO:0000256" key="13">
    <source>
        <dbReference type="ARBA" id="ARBA00034704"/>
    </source>
</evidence>
<dbReference type="AlphaFoldDB" id="M5FQM9"/>
<keyword evidence="11" id="KW-0206">Cytoskeleton</keyword>
<feature type="region of interest" description="Disordered" evidence="16">
    <location>
        <begin position="1"/>
        <end position="54"/>
    </location>
</feature>
<dbReference type="CDD" id="cd01364">
    <property type="entry name" value="KISc_BimC_Eg5"/>
    <property type="match status" value="1"/>
</dbReference>
<protein>
    <submittedName>
        <fullName evidence="18">Kinesin-domain-containing protein</fullName>
    </submittedName>
</protein>
<dbReference type="Gene3D" id="3.40.850.10">
    <property type="entry name" value="Kinesin motor domain"/>
    <property type="match status" value="1"/>
</dbReference>
<evidence type="ECO:0000256" key="6">
    <source>
        <dbReference type="ARBA" id="ARBA00022741"/>
    </source>
</evidence>
<dbReference type="GO" id="GO:0005524">
    <property type="term" value="F:ATP binding"/>
    <property type="evidence" value="ECO:0007669"/>
    <property type="project" value="UniProtKB-UniRule"/>
</dbReference>
<dbReference type="FunFam" id="3.40.850.10:FF:000051">
    <property type="entry name" value="Kinesin-like protein bimC"/>
    <property type="match status" value="1"/>
</dbReference>
<dbReference type="PANTHER" id="PTHR47970:SF12">
    <property type="entry name" value="KINESIN FAMILY MEMBER 11"/>
    <property type="match status" value="1"/>
</dbReference>
<dbReference type="GeneID" id="63685780"/>
<dbReference type="InterPro" id="IPR047149">
    <property type="entry name" value="KIF11-like"/>
</dbReference>
<dbReference type="GO" id="GO:0072686">
    <property type="term" value="C:mitotic spindle"/>
    <property type="evidence" value="ECO:0007669"/>
    <property type="project" value="TreeGrafter"/>
</dbReference>
<feature type="compositionally biased region" description="Basic residues" evidence="16">
    <location>
        <begin position="1161"/>
        <end position="1171"/>
    </location>
</feature>
<dbReference type="SMART" id="SM00129">
    <property type="entry name" value="KISc"/>
    <property type="match status" value="1"/>
</dbReference>
<dbReference type="GO" id="GO:0007018">
    <property type="term" value="P:microtubule-based movement"/>
    <property type="evidence" value="ECO:0007669"/>
    <property type="project" value="InterPro"/>
</dbReference>
<evidence type="ECO:0000256" key="16">
    <source>
        <dbReference type="SAM" id="MobiDB-lite"/>
    </source>
</evidence>
<comment type="similarity">
    <text evidence="13">Belongs to the TRAFAC class myosin-kinesin ATPase superfamily. Kinesin family. KIN-5/BimC subfamily.</text>
</comment>
<dbReference type="GO" id="GO:0008017">
    <property type="term" value="F:microtubule binding"/>
    <property type="evidence" value="ECO:0007669"/>
    <property type="project" value="InterPro"/>
</dbReference>
<evidence type="ECO:0000256" key="2">
    <source>
        <dbReference type="ARBA" id="ARBA00022490"/>
    </source>
</evidence>
<feature type="domain" description="Kinesin motor" evidence="17">
    <location>
        <begin position="74"/>
        <end position="454"/>
    </location>
</feature>
<keyword evidence="19" id="KW-1185">Reference proteome</keyword>
<evidence type="ECO:0000256" key="3">
    <source>
        <dbReference type="ARBA" id="ARBA00022553"/>
    </source>
</evidence>
<keyword evidence="10 14" id="KW-0505">Motor protein</keyword>
<dbReference type="InterPro" id="IPR019821">
    <property type="entry name" value="Kinesin_motor_CS"/>
</dbReference>
<evidence type="ECO:0000256" key="14">
    <source>
        <dbReference type="PROSITE-ProRule" id="PRU00283"/>
    </source>
</evidence>
<dbReference type="PROSITE" id="PS00411">
    <property type="entry name" value="KINESIN_MOTOR_1"/>
    <property type="match status" value="1"/>
</dbReference>
<evidence type="ECO:0000313" key="18">
    <source>
        <dbReference type="EMBL" id="EJT97848.1"/>
    </source>
</evidence>
<feature type="region of interest" description="Disordered" evidence="16">
    <location>
        <begin position="1069"/>
        <end position="1097"/>
    </location>
</feature>